<feature type="chain" id="PRO_5027146122" description="Carbonic anhydrase" evidence="6">
    <location>
        <begin position="28"/>
        <end position="273"/>
    </location>
</feature>
<dbReference type="Gene3D" id="3.10.200.10">
    <property type="entry name" value="Alpha carbonic anhydrase"/>
    <property type="match status" value="1"/>
</dbReference>
<keyword evidence="6" id="KW-0732">Signal</keyword>
<feature type="signal peptide" evidence="6">
    <location>
        <begin position="1"/>
        <end position="27"/>
    </location>
</feature>
<keyword evidence="4 6" id="KW-0862">Zinc</keyword>
<dbReference type="PANTHER" id="PTHR18952:SF208">
    <property type="entry name" value="CARBONIC ANHYDRASE XA-RELATED"/>
    <property type="match status" value="1"/>
</dbReference>
<gene>
    <name evidence="8" type="ORF">Tci_011195</name>
</gene>
<dbReference type="CDD" id="cd03124">
    <property type="entry name" value="alpha_CA_prokaryotic_like"/>
    <property type="match status" value="1"/>
</dbReference>
<dbReference type="PANTHER" id="PTHR18952">
    <property type="entry name" value="CARBONIC ANHYDRASE"/>
    <property type="match status" value="1"/>
</dbReference>
<dbReference type="AlphaFoldDB" id="A0A6L2JRN5"/>
<evidence type="ECO:0000256" key="4">
    <source>
        <dbReference type="ARBA" id="ARBA00022833"/>
    </source>
</evidence>
<dbReference type="GO" id="GO:0006730">
    <property type="term" value="P:one-carbon metabolic process"/>
    <property type="evidence" value="ECO:0007669"/>
    <property type="project" value="TreeGrafter"/>
</dbReference>
<comment type="catalytic activity">
    <reaction evidence="6">
        <text>hydrogencarbonate + H(+) = CO2 + H2O</text>
        <dbReference type="Rhea" id="RHEA:10748"/>
        <dbReference type="ChEBI" id="CHEBI:15377"/>
        <dbReference type="ChEBI" id="CHEBI:15378"/>
        <dbReference type="ChEBI" id="CHEBI:16526"/>
        <dbReference type="ChEBI" id="CHEBI:17544"/>
        <dbReference type="EC" id="4.2.1.1"/>
    </reaction>
</comment>
<dbReference type="GO" id="GO:0004089">
    <property type="term" value="F:carbonate dehydratase activity"/>
    <property type="evidence" value="ECO:0007669"/>
    <property type="project" value="UniProtKB-UniRule"/>
</dbReference>
<dbReference type="Pfam" id="PF00194">
    <property type="entry name" value="Carb_anhydrase"/>
    <property type="match status" value="1"/>
</dbReference>
<comment type="function">
    <text evidence="6">Reversible hydration of carbon dioxide.</text>
</comment>
<evidence type="ECO:0000256" key="5">
    <source>
        <dbReference type="ARBA" id="ARBA00023239"/>
    </source>
</evidence>
<evidence type="ECO:0000313" key="8">
    <source>
        <dbReference type="EMBL" id="GEU39217.1"/>
    </source>
</evidence>
<evidence type="ECO:0000259" key="7">
    <source>
        <dbReference type="PROSITE" id="PS51144"/>
    </source>
</evidence>
<evidence type="ECO:0000256" key="1">
    <source>
        <dbReference type="ARBA" id="ARBA00001947"/>
    </source>
</evidence>
<evidence type="ECO:0000256" key="2">
    <source>
        <dbReference type="ARBA" id="ARBA00012925"/>
    </source>
</evidence>
<dbReference type="EMBL" id="BKCJ010001145">
    <property type="protein sequence ID" value="GEU39217.1"/>
    <property type="molecule type" value="Genomic_DNA"/>
</dbReference>
<sequence length="273" mass="30237">MTKPNFLAPLIISLIVSSFLFVKISKADESKNTEEAKHFDYIQGGPSGPQIWGSINPSWKICGDGKLQSPINIDATHAPLKLGDLKKAYKHAPAKLVNTGHGISMEWTGDAGGIEVSGVAYKLVQGHWHTPSEHTINGKRFDAELHLVHRNDKEQIAVIGIFHTIGAPDPLIGNLTDKIKNLGADMEIDLGKVCATVIKCGSRRNYRYIGSLTTPPCKEEVIWTVTERVRPISLDQIKLLKGRLGPQFPENARPLQELGGRHVWRFDMPEEKE</sequence>
<keyword evidence="5 6" id="KW-0456">Lyase</keyword>
<dbReference type="InterPro" id="IPR001148">
    <property type="entry name" value="CA_dom"/>
</dbReference>
<dbReference type="PROSITE" id="PS51144">
    <property type="entry name" value="ALPHA_CA_2"/>
    <property type="match status" value="1"/>
</dbReference>
<protein>
    <recommendedName>
        <fullName evidence="2 6">Carbonic anhydrase</fullName>
        <ecNumber evidence="2 6">4.2.1.1</ecNumber>
    </recommendedName>
</protein>
<dbReference type="SUPFAM" id="SSF51069">
    <property type="entry name" value="Carbonic anhydrase"/>
    <property type="match status" value="1"/>
</dbReference>
<dbReference type="InterPro" id="IPR018338">
    <property type="entry name" value="Carbonic_anhydrase_a-class_CS"/>
</dbReference>
<comment type="cofactor">
    <cofactor evidence="1 6">
        <name>Zn(2+)</name>
        <dbReference type="ChEBI" id="CHEBI:29105"/>
    </cofactor>
</comment>
<dbReference type="InterPro" id="IPR041891">
    <property type="entry name" value="Alpha_CA_prokaryot-like"/>
</dbReference>
<dbReference type="InterPro" id="IPR023561">
    <property type="entry name" value="Carbonic_anhydrase_a-class"/>
</dbReference>
<evidence type="ECO:0000256" key="3">
    <source>
        <dbReference type="ARBA" id="ARBA00022723"/>
    </source>
</evidence>
<dbReference type="PROSITE" id="PS00162">
    <property type="entry name" value="ALPHA_CA_1"/>
    <property type="match status" value="1"/>
</dbReference>
<reference evidence="8" key="1">
    <citation type="journal article" date="2019" name="Sci. Rep.">
        <title>Draft genome of Tanacetum cinerariifolium, the natural source of mosquito coil.</title>
        <authorList>
            <person name="Yamashiro T."/>
            <person name="Shiraishi A."/>
            <person name="Satake H."/>
            <person name="Nakayama K."/>
        </authorList>
    </citation>
    <scope>NUCLEOTIDE SEQUENCE</scope>
</reference>
<keyword evidence="3 6" id="KW-0479">Metal-binding</keyword>
<comment type="caution">
    <text evidence="8">The sequence shown here is derived from an EMBL/GenBank/DDBJ whole genome shotgun (WGS) entry which is preliminary data.</text>
</comment>
<feature type="domain" description="Alpha-carbonic anhydrase" evidence="7">
    <location>
        <begin position="37"/>
        <end position="267"/>
    </location>
</feature>
<dbReference type="InterPro" id="IPR036398">
    <property type="entry name" value="CA_dom_sf"/>
</dbReference>
<organism evidence="8">
    <name type="scientific">Tanacetum cinerariifolium</name>
    <name type="common">Dalmatian daisy</name>
    <name type="synonym">Chrysanthemum cinerariifolium</name>
    <dbReference type="NCBI Taxonomy" id="118510"/>
    <lineage>
        <taxon>Eukaryota</taxon>
        <taxon>Viridiplantae</taxon>
        <taxon>Streptophyta</taxon>
        <taxon>Embryophyta</taxon>
        <taxon>Tracheophyta</taxon>
        <taxon>Spermatophyta</taxon>
        <taxon>Magnoliopsida</taxon>
        <taxon>eudicotyledons</taxon>
        <taxon>Gunneridae</taxon>
        <taxon>Pentapetalae</taxon>
        <taxon>asterids</taxon>
        <taxon>campanulids</taxon>
        <taxon>Asterales</taxon>
        <taxon>Asteraceae</taxon>
        <taxon>Asteroideae</taxon>
        <taxon>Anthemideae</taxon>
        <taxon>Anthemidinae</taxon>
        <taxon>Tanacetum</taxon>
    </lineage>
</organism>
<name>A0A6L2JRN5_TANCI</name>
<dbReference type="EC" id="4.2.1.1" evidence="2 6"/>
<dbReference type="SMART" id="SM01057">
    <property type="entry name" value="Carb_anhydrase"/>
    <property type="match status" value="1"/>
</dbReference>
<proteinExistence type="inferred from homology"/>
<comment type="similarity">
    <text evidence="6">Belongs to the alpha-carbonic anhydrase family.</text>
</comment>
<evidence type="ECO:0000256" key="6">
    <source>
        <dbReference type="RuleBase" id="RU367011"/>
    </source>
</evidence>
<accession>A0A6L2JRN5</accession>
<dbReference type="GO" id="GO:0008270">
    <property type="term" value="F:zinc ion binding"/>
    <property type="evidence" value="ECO:0007669"/>
    <property type="project" value="UniProtKB-UniRule"/>
</dbReference>